<keyword evidence="1" id="KW-0175">Coiled coil</keyword>
<accession>A0ABD3HGF0</accession>
<keyword evidence="4" id="KW-1185">Reference proteome</keyword>
<feature type="coiled-coil region" evidence="1">
    <location>
        <begin position="190"/>
        <end position="236"/>
    </location>
</feature>
<organism evidence="3 4">
    <name type="scientific">Riccia sorocarpa</name>
    <dbReference type="NCBI Taxonomy" id="122646"/>
    <lineage>
        <taxon>Eukaryota</taxon>
        <taxon>Viridiplantae</taxon>
        <taxon>Streptophyta</taxon>
        <taxon>Embryophyta</taxon>
        <taxon>Marchantiophyta</taxon>
        <taxon>Marchantiopsida</taxon>
        <taxon>Marchantiidae</taxon>
        <taxon>Marchantiales</taxon>
        <taxon>Ricciaceae</taxon>
        <taxon>Riccia</taxon>
    </lineage>
</organism>
<name>A0ABD3HGF0_9MARC</name>
<dbReference type="PANTHER" id="PTHR33116:SF78">
    <property type="entry name" value="OS12G0587133 PROTEIN"/>
    <property type="match status" value="1"/>
</dbReference>
<sequence>MATPHKQGKSSPLPLGDWADIVDEDVMITEARGAKGRPEIVTDHTPDRGSVSKKRPIPRSPQWDLRDNTDVTEAPLRITDGRQGEENPSSASWTRERAPLVEEIQHHGGHIVGDHIPVRAKLRLEARSEARAVRNYSYFKINAGVLKQQEAWEEIKKIWEDHPTDCTDARTRWNKGWGRIRKYCRELQLKQKNQNQIKLLRDEVEERRRLQPRDCTEAETEDLAAVEDSLHALENEEATQWFLRSRSKTLREGEAPTKFFFESAKARFTRDRIAALKTEAGETITSNEEILQIVEDFYADLYSSNGESLESRLARLEVLQLITRRIAESDREQIDDLPTTEEIDLTDFQRARTAIGKFELASGALLNIQKSMVMALGNSCNLEWLRNSGCEVAGWRHRFRFLGIWSGRGISHLEVTEKIVVSIEKKFNLWANKYLSFTSRILLFKHVLSAIPAHYLMTVGLDNKGLARVNRSIRNFLWGFGEGGKPKTPLIGWEKIHRDKEAGGLGWVDLQSRMKVNLANKIMRLLNQDGDKASWVPVRLALAMITRQCSNSFRNVWTSQEILLLAPGLRIKQAPTLRGDAEKALVPGGNQQTNNGGSLDPIWYGLPSASKVEQLSHWRWKDLDNSAISDFRTIGRRNLQRITTTNMGREMETESESGMPTPTCGR</sequence>
<reference evidence="3 4" key="1">
    <citation type="submission" date="2024-09" db="EMBL/GenBank/DDBJ databases">
        <title>Chromosome-scale assembly of Riccia sorocarpa.</title>
        <authorList>
            <person name="Paukszto L."/>
        </authorList>
    </citation>
    <scope>NUCLEOTIDE SEQUENCE [LARGE SCALE GENOMIC DNA]</scope>
    <source>
        <strain evidence="3">LP-2024</strain>
        <tissue evidence="3">Aerial parts of the thallus</tissue>
    </source>
</reference>
<dbReference type="PANTHER" id="PTHR33116">
    <property type="entry name" value="REVERSE TRANSCRIPTASE ZINC-BINDING DOMAIN-CONTAINING PROTEIN-RELATED-RELATED"/>
    <property type="match status" value="1"/>
</dbReference>
<comment type="caution">
    <text evidence="3">The sequence shown here is derived from an EMBL/GenBank/DDBJ whole genome shotgun (WGS) entry which is preliminary data.</text>
</comment>
<feature type="region of interest" description="Disordered" evidence="2">
    <location>
        <begin position="30"/>
        <end position="94"/>
    </location>
</feature>
<protein>
    <submittedName>
        <fullName evidence="3">Uncharacterized protein</fullName>
    </submittedName>
</protein>
<evidence type="ECO:0000313" key="4">
    <source>
        <dbReference type="Proteomes" id="UP001633002"/>
    </source>
</evidence>
<evidence type="ECO:0000256" key="1">
    <source>
        <dbReference type="SAM" id="Coils"/>
    </source>
</evidence>
<evidence type="ECO:0000313" key="3">
    <source>
        <dbReference type="EMBL" id="KAL3689425.1"/>
    </source>
</evidence>
<feature type="compositionally biased region" description="Basic and acidic residues" evidence="2">
    <location>
        <begin position="32"/>
        <end position="47"/>
    </location>
</feature>
<evidence type="ECO:0000256" key="2">
    <source>
        <dbReference type="SAM" id="MobiDB-lite"/>
    </source>
</evidence>
<gene>
    <name evidence="3" type="ORF">R1sor_015734</name>
</gene>
<dbReference type="AlphaFoldDB" id="A0ABD3HGF0"/>
<dbReference type="EMBL" id="JBJQOH010000004">
    <property type="protein sequence ID" value="KAL3689425.1"/>
    <property type="molecule type" value="Genomic_DNA"/>
</dbReference>
<proteinExistence type="predicted"/>
<dbReference type="Proteomes" id="UP001633002">
    <property type="component" value="Unassembled WGS sequence"/>
</dbReference>